<dbReference type="InterPro" id="IPR029063">
    <property type="entry name" value="SAM-dependent_MTases_sf"/>
</dbReference>
<evidence type="ECO:0000256" key="2">
    <source>
        <dbReference type="ARBA" id="ARBA00022679"/>
    </source>
</evidence>
<keyword evidence="5" id="KW-1185">Reference proteome</keyword>
<dbReference type="GO" id="GO:0032259">
    <property type="term" value="P:methylation"/>
    <property type="evidence" value="ECO:0007669"/>
    <property type="project" value="UniProtKB-KW"/>
</dbReference>
<dbReference type="RefSeq" id="WP_084373719.1">
    <property type="nucleotide sequence ID" value="NZ_FWYF01000003.1"/>
</dbReference>
<dbReference type="PANTHER" id="PTHR43397">
    <property type="entry name" value="ERGOTHIONEINE BIOSYNTHESIS PROTEIN 1"/>
    <property type="match status" value="1"/>
</dbReference>
<dbReference type="PIRSF" id="PIRSF018005">
    <property type="entry name" value="UCP018005"/>
    <property type="match status" value="1"/>
</dbReference>
<dbReference type="SUPFAM" id="SSF53335">
    <property type="entry name" value="S-adenosyl-L-methionine-dependent methyltransferases"/>
    <property type="match status" value="1"/>
</dbReference>
<evidence type="ECO:0000259" key="3">
    <source>
        <dbReference type="Pfam" id="PF10017"/>
    </source>
</evidence>
<sequence length="325" mass="37386">MFETLEKEIVKQKQFLTDVLEGLSSETKHISSKYFYDKKGDAIFQQIMHMDEYYLTDAELNIFETHKCEIAKIFSPEKEPFNLIEFGAGDGLKTKILLNELLSHDIPFDYVPIDISQNALDQLNKSLTKGMPNLSFKGIQGDYFEVLNRLKEDNGRRNVVLFLGSNIGNFTNEEALSFTSEIAEKLNAGDLFFIGVDLKKNPRKILLAYNDPTGITAEFNYNLLRRINRELGGNFNPDQFEHHPTYDPVTGECKSALLSKIEQEVEIDGHTFHFAQWEPIHTEISRKYSVKQLHTLAEKSGFKVKTDLFDSNKYFVDSIWEITSQ</sequence>
<dbReference type="InterPro" id="IPR051128">
    <property type="entry name" value="EgtD_Methyltrsf_superfamily"/>
</dbReference>
<dbReference type="AlphaFoldDB" id="A0A1W2GKD4"/>
<dbReference type="NCBIfam" id="TIGR03438">
    <property type="entry name" value="egtD_ergothio"/>
    <property type="match status" value="1"/>
</dbReference>
<reference evidence="4 5" key="1">
    <citation type="submission" date="2017-04" db="EMBL/GenBank/DDBJ databases">
        <authorList>
            <person name="Afonso C.L."/>
            <person name="Miller P.J."/>
            <person name="Scott M.A."/>
            <person name="Spackman E."/>
            <person name="Goraichik I."/>
            <person name="Dimitrov K.M."/>
            <person name="Suarez D.L."/>
            <person name="Swayne D.E."/>
        </authorList>
    </citation>
    <scope>NUCLEOTIDE SEQUENCE [LARGE SCALE GENOMIC DNA]</scope>
    <source>
        <strain evidence="4 5">DSM 26133</strain>
    </source>
</reference>
<keyword evidence="1 4" id="KW-0489">Methyltransferase</keyword>
<dbReference type="Proteomes" id="UP000192472">
    <property type="component" value="Unassembled WGS sequence"/>
</dbReference>
<protein>
    <submittedName>
        <fullName evidence="4">Dimethylhistidine N-methyltransferase</fullName>
    </submittedName>
</protein>
<dbReference type="InterPro" id="IPR035094">
    <property type="entry name" value="EgtD"/>
</dbReference>
<dbReference type="OrthoDB" id="5289726at2"/>
<dbReference type="InterPro" id="IPR017804">
    <property type="entry name" value="MeTrfase_EgtD-like"/>
</dbReference>
<evidence type="ECO:0000313" key="5">
    <source>
        <dbReference type="Proteomes" id="UP000192472"/>
    </source>
</evidence>
<dbReference type="GO" id="GO:0008168">
    <property type="term" value="F:methyltransferase activity"/>
    <property type="evidence" value="ECO:0007669"/>
    <property type="project" value="UniProtKB-KW"/>
</dbReference>
<dbReference type="STRING" id="692418.SAMN04488029_3080"/>
<dbReference type="Pfam" id="PF10017">
    <property type="entry name" value="Methyltransf_33"/>
    <property type="match status" value="1"/>
</dbReference>
<evidence type="ECO:0000313" key="4">
    <source>
        <dbReference type="EMBL" id="SMD36808.1"/>
    </source>
</evidence>
<keyword evidence="2 4" id="KW-0808">Transferase</keyword>
<dbReference type="PANTHER" id="PTHR43397:SF1">
    <property type="entry name" value="ERGOTHIONEINE BIOSYNTHESIS PROTEIN 1"/>
    <property type="match status" value="1"/>
</dbReference>
<dbReference type="Gene3D" id="3.40.50.150">
    <property type="entry name" value="Vaccinia Virus protein VP39"/>
    <property type="match status" value="1"/>
</dbReference>
<feature type="domain" description="Histidine-specific methyltransferase SAM-dependent" evidence="3">
    <location>
        <begin position="17"/>
        <end position="320"/>
    </location>
</feature>
<organism evidence="4 5">
    <name type="scientific">Reichenbachiella faecimaris</name>
    <dbReference type="NCBI Taxonomy" id="692418"/>
    <lineage>
        <taxon>Bacteria</taxon>
        <taxon>Pseudomonadati</taxon>
        <taxon>Bacteroidota</taxon>
        <taxon>Cytophagia</taxon>
        <taxon>Cytophagales</taxon>
        <taxon>Reichenbachiellaceae</taxon>
        <taxon>Reichenbachiella</taxon>
    </lineage>
</organism>
<name>A0A1W2GKD4_REIFA</name>
<proteinExistence type="predicted"/>
<accession>A0A1W2GKD4</accession>
<dbReference type="EMBL" id="FWYF01000003">
    <property type="protein sequence ID" value="SMD36808.1"/>
    <property type="molecule type" value="Genomic_DNA"/>
</dbReference>
<dbReference type="InterPro" id="IPR019257">
    <property type="entry name" value="MeTrfase_dom"/>
</dbReference>
<evidence type="ECO:0000256" key="1">
    <source>
        <dbReference type="ARBA" id="ARBA00022603"/>
    </source>
</evidence>
<gene>
    <name evidence="4" type="ORF">SAMN04488029_3080</name>
</gene>